<feature type="transmembrane region" description="Helical" evidence="1">
    <location>
        <begin position="181"/>
        <end position="206"/>
    </location>
</feature>
<feature type="transmembrane region" description="Helical" evidence="1">
    <location>
        <begin position="151"/>
        <end position="169"/>
    </location>
</feature>
<dbReference type="EMBL" id="JACHLK010000011">
    <property type="protein sequence ID" value="MBB6562124.1"/>
    <property type="molecule type" value="Genomic_DNA"/>
</dbReference>
<evidence type="ECO:0008006" key="4">
    <source>
        <dbReference type="Google" id="ProtNLM"/>
    </source>
</evidence>
<keyword evidence="1" id="KW-0472">Membrane</keyword>
<feature type="transmembrane region" description="Helical" evidence="1">
    <location>
        <begin position="331"/>
        <end position="351"/>
    </location>
</feature>
<feature type="transmembrane region" description="Helical" evidence="1">
    <location>
        <begin position="127"/>
        <end position="145"/>
    </location>
</feature>
<sequence length="634" mass="68650">MTIPPAQPTQPTQPNKPAWAADLAVLGALCLLAFAVHGSALQGFWRWDDGQHLFFLGLYSPWSVFLDPQVTRTVSGNQFAPWNLFVYQVNHALFGLNPLPYYVHHLLSLVGAAGALYLLLRRWLGRWQALVPAALLLIGAPAVHMAQQLMVGHYLDGMLFACLGLWAYVHAVQKAQWRWALLAAGFYLLSTLCKEVYVPWIALYLLLPLPAGSPRGWARWRFAGPALAVALAYAALRIAVFSGVGGYHRHALDSWRAVLAFAGELARVLTDGLLGTGVLGVAAGALCLACAVAGVLAQPAPARPRMLVGLGAATVVVVFPLLFAVQDYADWMVYTRFLWVPWAAACVLWSLKWPAPLARWKTAALLVFVAAAAQQSLAQRAHDRPIDAMFEAHYAFAMQPPAGQILAPFEFFSPISMTSMIMNANAAQWILEPGKPHARPALLRAAPADAAERARIRVWSEKCLCLVPLTSLPPGQQDDAVRSHLVNAGAVLQLGKPLPPMAHGYAGSIDEITVVGRQVHLSGWTPTIGTGRKLVITGLPPEAQARLDELVSTERPDVVQAYRRPDMLLSGFRARLSFADEASAQAGSKALCALFPGQLTGQEHQFLLLPVQGRQLCNEALIPEATRLASGDGP</sequence>
<keyword evidence="1" id="KW-1133">Transmembrane helix</keyword>
<keyword evidence="1" id="KW-0812">Transmembrane</keyword>
<protein>
    <recommendedName>
        <fullName evidence="4">Dolichyl-phosphate-mannose-protein mannosyltransferase</fullName>
    </recommendedName>
</protein>
<evidence type="ECO:0000313" key="2">
    <source>
        <dbReference type="EMBL" id="MBB6562124.1"/>
    </source>
</evidence>
<name>A0A7X0UBM5_9BURK</name>
<dbReference type="Proteomes" id="UP000575083">
    <property type="component" value="Unassembled WGS sequence"/>
</dbReference>
<reference evidence="2 3" key="1">
    <citation type="submission" date="2020-08" db="EMBL/GenBank/DDBJ databases">
        <title>Functional genomics of gut bacteria from endangered species of beetles.</title>
        <authorList>
            <person name="Carlos-Shanley C."/>
        </authorList>
    </citation>
    <scope>NUCLEOTIDE SEQUENCE [LARGE SCALE GENOMIC DNA]</scope>
    <source>
        <strain evidence="2 3">S00198</strain>
    </source>
</reference>
<accession>A0A7X0UBM5</accession>
<gene>
    <name evidence="2" type="ORF">HNP48_004833</name>
</gene>
<feature type="transmembrane region" description="Helical" evidence="1">
    <location>
        <begin position="226"/>
        <end position="247"/>
    </location>
</feature>
<dbReference type="RefSeq" id="WP_184861835.1">
    <property type="nucleotide sequence ID" value="NZ_JACHLK010000011.1"/>
</dbReference>
<evidence type="ECO:0000313" key="3">
    <source>
        <dbReference type="Proteomes" id="UP000575083"/>
    </source>
</evidence>
<comment type="caution">
    <text evidence="2">The sequence shown here is derived from an EMBL/GenBank/DDBJ whole genome shotgun (WGS) entry which is preliminary data.</text>
</comment>
<feature type="transmembrane region" description="Helical" evidence="1">
    <location>
        <begin position="101"/>
        <end position="120"/>
    </location>
</feature>
<proteinExistence type="predicted"/>
<dbReference type="AlphaFoldDB" id="A0A7X0UBM5"/>
<feature type="transmembrane region" description="Helical" evidence="1">
    <location>
        <begin position="276"/>
        <end position="297"/>
    </location>
</feature>
<keyword evidence="3" id="KW-1185">Reference proteome</keyword>
<feature type="transmembrane region" description="Helical" evidence="1">
    <location>
        <begin position="23"/>
        <end position="45"/>
    </location>
</feature>
<organism evidence="2 3">
    <name type="scientific">Acidovorax soli</name>
    <dbReference type="NCBI Taxonomy" id="592050"/>
    <lineage>
        <taxon>Bacteria</taxon>
        <taxon>Pseudomonadati</taxon>
        <taxon>Pseudomonadota</taxon>
        <taxon>Betaproteobacteria</taxon>
        <taxon>Burkholderiales</taxon>
        <taxon>Comamonadaceae</taxon>
        <taxon>Acidovorax</taxon>
    </lineage>
</organism>
<feature type="transmembrane region" description="Helical" evidence="1">
    <location>
        <begin position="306"/>
        <end position="325"/>
    </location>
</feature>
<evidence type="ECO:0000256" key="1">
    <source>
        <dbReference type="SAM" id="Phobius"/>
    </source>
</evidence>